<evidence type="ECO:0000313" key="3">
    <source>
        <dbReference type="Proteomes" id="UP000567885"/>
    </source>
</evidence>
<evidence type="ECO:0000256" key="1">
    <source>
        <dbReference type="SAM" id="MobiDB-lite"/>
    </source>
</evidence>
<accession>A0A8H5SP21</accession>
<comment type="caution">
    <text evidence="2">The sequence shown here is derived from an EMBL/GenBank/DDBJ whole genome shotgun (WGS) entry which is preliminary data.</text>
</comment>
<reference evidence="2 3" key="1">
    <citation type="submission" date="2020-05" db="EMBL/GenBank/DDBJ databases">
        <title>Identification and distribution of gene clusters putatively required for synthesis of sphingolipid metabolism inhibitors in phylogenetically diverse species of the filamentous fungus Fusarium.</title>
        <authorList>
            <person name="Kim H.-S."/>
            <person name="Busman M."/>
            <person name="Brown D.W."/>
            <person name="Divon H."/>
            <person name="Uhlig S."/>
            <person name="Proctor R.H."/>
        </authorList>
    </citation>
    <scope>NUCLEOTIDE SEQUENCE [LARGE SCALE GENOMIC DNA]</scope>
    <source>
        <strain evidence="2 3">NRRL 20693</strain>
    </source>
</reference>
<gene>
    <name evidence="2" type="ORF">FHETE_10610</name>
</gene>
<name>A0A8H5SP21_FUSHE</name>
<dbReference type="OrthoDB" id="5039969at2759"/>
<feature type="region of interest" description="Disordered" evidence="1">
    <location>
        <begin position="1"/>
        <end position="30"/>
    </location>
</feature>
<evidence type="ECO:0000313" key="2">
    <source>
        <dbReference type="EMBL" id="KAF5657160.1"/>
    </source>
</evidence>
<organism evidence="2 3">
    <name type="scientific">Fusarium heterosporum</name>
    <dbReference type="NCBI Taxonomy" id="42747"/>
    <lineage>
        <taxon>Eukaryota</taxon>
        <taxon>Fungi</taxon>
        <taxon>Dikarya</taxon>
        <taxon>Ascomycota</taxon>
        <taxon>Pezizomycotina</taxon>
        <taxon>Sordariomycetes</taxon>
        <taxon>Hypocreomycetidae</taxon>
        <taxon>Hypocreales</taxon>
        <taxon>Nectriaceae</taxon>
        <taxon>Fusarium</taxon>
        <taxon>Fusarium heterosporum species complex</taxon>
    </lineage>
</organism>
<protein>
    <submittedName>
        <fullName evidence="2">Uncharacterized protein</fullName>
    </submittedName>
</protein>
<sequence length="303" mass="35828">MMERPKKPYYEFSPRNDPGKRFPPPDKTFNVRDTTQRRVHMADYFVFMRPEVQHMMREYGQRATRTACQKLYDYGLRALPAKYFECMVDRMMWMFWFLPYGLDGPPWPWDLAFPATLSKGETPSQIFDRYCEDRNDEEEHIKAFNESIEASTTFSTDDDRNNEYIVQSKALFADPTPDGIPLDGEREARKALWEEAFRKGYRNPYSAGPFEMELPWYTPLDRLVTNDLVSINELVPTGVKVQLNVTNRKIIVAFCGRLMIDDQRADRQAVIRTWEHVRNWIELVRQSKDVTLLHHLTTMCPRT</sequence>
<dbReference type="AlphaFoldDB" id="A0A8H5SP21"/>
<keyword evidence="3" id="KW-1185">Reference proteome</keyword>
<dbReference type="Proteomes" id="UP000567885">
    <property type="component" value="Unassembled WGS sequence"/>
</dbReference>
<proteinExistence type="predicted"/>
<dbReference type="EMBL" id="JAAGWQ010000299">
    <property type="protein sequence ID" value="KAF5657160.1"/>
    <property type="molecule type" value="Genomic_DNA"/>
</dbReference>